<keyword evidence="5" id="KW-0812">Transmembrane</keyword>
<gene>
    <name evidence="14" type="ORF">RGQ29_018647</name>
</gene>
<evidence type="ECO:0000256" key="4">
    <source>
        <dbReference type="ARBA" id="ARBA00022614"/>
    </source>
</evidence>
<evidence type="ECO:0000313" key="15">
    <source>
        <dbReference type="Proteomes" id="UP001324115"/>
    </source>
</evidence>
<keyword evidence="6 12" id="KW-0732">Signal</keyword>
<dbReference type="Pfam" id="PF08263">
    <property type="entry name" value="LRRNT_2"/>
    <property type="match status" value="1"/>
</dbReference>
<evidence type="ECO:0000256" key="11">
    <source>
        <dbReference type="ARBA" id="ARBA00023180"/>
    </source>
</evidence>
<dbReference type="InterPro" id="IPR001611">
    <property type="entry name" value="Leu-rich_rpt"/>
</dbReference>
<evidence type="ECO:0000256" key="2">
    <source>
        <dbReference type="ARBA" id="ARBA00009592"/>
    </source>
</evidence>
<keyword evidence="8" id="KW-1133">Transmembrane helix</keyword>
<sequence length="1009" mass="113730">MGSFLWLYQVHFLLFLLLLSLVTCSSSLPSFSPPSSMPICHPEQSSALLQFKNSFSLPHDNSISFHCDLYHGIQSYAKTNSWINGTNCCTWNGITCDNKTGHVIGIDVSCSQLQGTIHSNSSLFSLQHLQRLNLSYNDFSGSKLSPKFGWFANMTHLNLTTCNLTGEVPYEISYLSKLVSLDLSWNGNLKLEEQSLRRLIQNQTKLSELSLVSVDMSLVSPNSFMNLSSSLTSLRLFDCQLKGRFPYNIFHLPNLHFLDLRYNHNLTGSLPKQNWSSPLKVLGLSETRFPIDLPNLISNLKSLRKLYLSKCNFTRSYPTLLPNLTQITSLDLSHNNFGGQIPWFFLKFERLSFLDLSFNNFIGQLSDVSTNFIELSPSNNSSNCQSVSYIPSKLKSLCLSHNLLNGSIPSWLYSIPHLHNLCLDNNQLTGHIDEFQHNSIRYLDLSNNKLQGPLPVSISKLVSLYHINVSFNNLSSTMESKMFSKLKNLQIADLSHNPLLSVNTISNVNYTLPKLYELYLSRCNFREFPSFLTNLENLEKLDLSHNQIKGNTPTWMFEVGKNSLRYLNLSNNFLTRIDQLPWKKLGYLDLHSNSLQGPLPVPPIGISFLSISRNNLSGMIPSLICNISSLKVLDLSHNNLSDRISSCLGNFSDSLSVLDLRNNKFYGTIPETFAKGNNLRSLNMNGNQLEGPLPQSLVNCIHLEVLDLGNNKINGIFPHWLGTLPNLRVLVLRSNRFQGTIGNPKSKFTFTNLQIIDISHNEFHGCLPTKFFNQLKAMMNATAEKGELKYIGENYYQDSVIVVMKGLSMELVKIQNLFTTIDFSNNGFIGEIPKSIGKLKSLKGLNISHNELTGNMSSSLEHLTNLEWLDLSSNKLTGEIPGQLVDLTELEVLNLSRNCLVGPIPQGNQFNTFSSDSYRGNVGLCGFPLIRNCGDDKGQQSPASSTILEDDLKLQVHWKVILLGYECGLLFGLGMGYLVFKIERPEWLMKMVDWEKKKGEIFRPCLWKS</sequence>
<keyword evidence="15" id="KW-1185">Reference proteome</keyword>
<evidence type="ECO:0000256" key="6">
    <source>
        <dbReference type="ARBA" id="ARBA00022729"/>
    </source>
</evidence>
<comment type="caution">
    <text evidence="14">The sequence shown here is derived from an EMBL/GenBank/DDBJ whole genome shotgun (WGS) entry which is preliminary data.</text>
</comment>
<feature type="signal peptide" evidence="12">
    <location>
        <begin position="1"/>
        <end position="27"/>
    </location>
</feature>
<dbReference type="Proteomes" id="UP001324115">
    <property type="component" value="Unassembled WGS sequence"/>
</dbReference>
<dbReference type="EMBL" id="JAXUIC010000004">
    <property type="protein sequence ID" value="KAK4594992.1"/>
    <property type="molecule type" value="Genomic_DNA"/>
</dbReference>
<dbReference type="PROSITE" id="PS51450">
    <property type="entry name" value="LRR"/>
    <property type="match status" value="2"/>
</dbReference>
<evidence type="ECO:0000256" key="10">
    <source>
        <dbReference type="ARBA" id="ARBA00023170"/>
    </source>
</evidence>
<dbReference type="InterPro" id="IPR003591">
    <property type="entry name" value="Leu-rich_rpt_typical-subtyp"/>
</dbReference>
<evidence type="ECO:0000313" key="14">
    <source>
        <dbReference type="EMBL" id="KAK4594992.1"/>
    </source>
</evidence>
<evidence type="ECO:0000256" key="5">
    <source>
        <dbReference type="ARBA" id="ARBA00022692"/>
    </source>
</evidence>
<keyword evidence="11" id="KW-0325">Glycoprotein</keyword>
<dbReference type="Pfam" id="PF13516">
    <property type="entry name" value="LRR_6"/>
    <property type="match status" value="1"/>
</dbReference>
<dbReference type="Pfam" id="PF00560">
    <property type="entry name" value="LRR_1"/>
    <property type="match status" value="9"/>
</dbReference>
<accession>A0AAN7FLG1</accession>
<dbReference type="InterPro" id="IPR013210">
    <property type="entry name" value="LRR_N_plant-typ"/>
</dbReference>
<feature type="chain" id="PRO_5042909446" description="Leucine-rich repeat-containing N-terminal plant-type domain-containing protein" evidence="12">
    <location>
        <begin position="28"/>
        <end position="1009"/>
    </location>
</feature>
<protein>
    <recommendedName>
        <fullName evidence="13">Leucine-rich repeat-containing N-terminal plant-type domain-containing protein</fullName>
    </recommendedName>
</protein>
<dbReference type="SUPFAM" id="SSF52058">
    <property type="entry name" value="L domain-like"/>
    <property type="match status" value="2"/>
</dbReference>
<keyword evidence="7" id="KW-0677">Repeat</keyword>
<dbReference type="FunFam" id="3.80.10.10:FF:000041">
    <property type="entry name" value="LRR receptor-like serine/threonine-protein kinase ERECTA"/>
    <property type="match status" value="1"/>
</dbReference>
<keyword evidence="10" id="KW-0675">Receptor</keyword>
<reference evidence="14 15" key="1">
    <citation type="journal article" date="2023" name="G3 (Bethesda)">
        <title>A haplotype-resolved chromosome-scale genome for Quercus rubra L. provides insights into the genetics of adaptive traits for red oak species.</title>
        <authorList>
            <person name="Kapoor B."/>
            <person name="Jenkins J."/>
            <person name="Schmutz J."/>
            <person name="Zhebentyayeva T."/>
            <person name="Kuelheim C."/>
            <person name="Coggeshall M."/>
            <person name="Heim C."/>
            <person name="Lasky J.R."/>
            <person name="Leites L."/>
            <person name="Islam-Faridi N."/>
            <person name="Romero-Severson J."/>
            <person name="DeLeo V.L."/>
            <person name="Lucas S.M."/>
            <person name="Lazic D."/>
            <person name="Gailing O."/>
            <person name="Carlson J."/>
            <person name="Staton M."/>
        </authorList>
    </citation>
    <scope>NUCLEOTIDE SEQUENCE [LARGE SCALE GENOMIC DNA]</scope>
    <source>
        <strain evidence="14">Pseudo-F2</strain>
    </source>
</reference>
<dbReference type="PANTHER" id="PTHR48061:SF46">
    <property type="entry name" value="LEUCINE-RICH REPEAT-CONTAINING N-TERMINAL PLANT-TYPE DOMAIN-CONTAINING PROTEIN"/>
    <property type="match status" value="1"/>
</dbReference>
<dbReference type="AlphaFoldDB" id="A0AAN7FLG1"/>
<dbReference type="InterPro" id="IPR046956">
    <property type="entry name" value="RLP23-like"/>
</dbReference>
<evidence type="ECO:0000256" key="1">
    <source>
        <dbReference type="ARBA" id="ARBA00004251"/>
    </source>
</evidence>
<proteinExistence type="inferred from homology"/>
<dbReference type="GO" id="GO:0005886">
    <property type="term" value="C:plasma membrane"/>
    <property type="evidence" value="ECO:0007669"/>
    <property type="project" value="UniProtKB-SubCell"/>
</dbReference>
<evidence type="ECO:0000256" key="3">
    <source>
        <dbReference type="ARBA" id="ARBA00022475"/>
    </source>
</evidence>
<dbReference type="Gene3D" id="3.80.10.10">
    <property type="entry name" value="Ribonuclease Inhibitor"/>
    <property type="match status" value="3"/>
</dbReference>
<comment type="similarity">
    <text evidence="2">Belongs to the RLP family.</text>
</comment>
<dbReference type="SMART" id="SM00369">
    <property type="entry name" value="LRR_TYP"/>
    <property type="match status" value="12"/>
</dbReference>
<evidence type="ECO:0000256" key="12">
    <source>
        <dbReference type="SAM" id="SignalP"/>
    </source>
</evidence>
<dbReference type="PRINTS" id="PR00019">
    <property type="entry name" value="LEURICHRPT"/>
</dbReference>
<evidence type="ECO:0000256" key="9">
    <source>
        <dbReference type="ARBA" id="ARBA00023136"/>
    </source>
</evidence>
<keyword evidence="4" id="KW-0433">Leucine-rich repeat</keyword>
<dbReference type="Pfam" id="PF13855">
    <property type="entry name" value="LRR_8"/>
    <property type="match status" value="2"/>
</dbReference>
<feature type="domain" description="Leucine-rich repeat-containing N-terminal plant-type" evidence="13">
    <location>
        <begin position="42"/>
        <end position="97"/>
    </location>
</feature>
<dbReference type="PANTHER" id="PTHR48061">
    <property type="entry name" value="LEUCINE-RICH REPEAT RECEPTOR PROTEIN KINASE EMS1-LIKE-RELATED"/>
    <property type="match status" value="1"/>
</dbReference>
<evidence type="ECO:0000259" key="13">
    <source>
        <dbReference type="Pfam" id="PF08263"/>
    </source>
</evidence>
<dbReference type="SMART" id="SM00365">
    <property type="entry name" value="LRR_SD22"/>
    <property type="match status" value="6"/>
</dbReference>
<dbReference type="FunFam" id="3.80.10.10:FF:000095">
    <property type="entry name" value="LRR receptor-like serine/threonine-protein kinase GSO1"/>
    <property type="match status" value="1"/>
</dbReference>
<evidence type="ECO:0000256" key="8">
    <source>
        <dbReference type="ARBA" id="ARBA00022989"/>
    </source>
</evidence>
<dbReference type="FunFam" id="3.80.10.10:FF:000111">
    <property type="entry name" value="LRR receptor-like serine/threonine-protein kinase ERECTA"/>
    <property type="match status" value="1"/>
</dbReference>
<dbReference type="SUPFAM" id="SSF52047">
    <property type="entry name" value="RNI-like"/>
    <property type="match status" value="1"/>
</dbReference>
<organism evidence="14 15">
    <name type="scientific">Quercus rubra</name>
    <name type="common">Northern red oak</name>
    <name type="synonym">Quercus borealis</name>
    <dbReference type="NCBI Taxonomy" id="3512"/>
    <lineage>
        <taxon>Eukaryota</taxon>
        <taxon>Viridiplantae</taxon>
        <taxon>Streptophyta</taxon>
        <taxon>Embryophyta</taxon>
        <taxon>Tracheophyta</taxon>
        <taxon>Spermatophyta</taxon>
        <taxon>Magnoliopsida</taxon>
        <taxon>eudicotyledons</taxon>
        <taxon>Gunneridae</taxon>
        <taxon>Pentapetalae</taxon>
        <taxon>rosids</taxon>
        <taxon>fabids</taxon>
        <taxon>Fagales</taxon>
        <taxon>Fagaceae</taxon>
        <taxon>Quercus</taxon>
    </lineage>
</organism>
<keyword evidence="9" id="KW-0472">Membrane</keyword>
<evidence type="ECO:0000256" key="7">
    <source>
        <dbReference type="ARBA" id="ARBA00022737"/>
    </source>
</evidence>
<keyword evidence="3" id="KW-1003">Cell membrane</keyword>
<name>A0AAN7FLG1_QUERU</name>
<dbReference type="InterPro" id="IPR032675">
    <property type="entry name" value="LRR_dom_sf"/>
</dbReference>
<comment type="subcellular location">
    <subcellularLocation>
        <location evidence="1">Cell membrane</location>
        <topology evidence="1">Single-pass type I membrane protein</topology>
    </subcellularLocation>
</comment>